<dbReference type="AlphaFoldDB" id="A0A2W2BV12"/>
<dbReference type="SMART" id="SM00028">
    <property type="entry name" value="TPR"/>
    <property type="match status" value="13"/>
</dbReference>
<evidence type="ECO:0000313" key="4">
    <source>
        <dbReference type="EMBL" id="PZF77316.1"/>
    </source>
</evidence>
<feature type="repeat" description="TPR" evidence="3">
    <location>
        <begin position="378"/>
        <end position="411"/>
    </location>
</feature>
<name>A0A2W2BV12_9HYPH</name>
<keyword evidence="5" id="KW-1185">Reference proteome</keyword>
<keyword evidence="2 3" id="KW-0802">TPR repeat</keyword>
<dbReference type="PROSITE" id="PS50005">
    <property type="entry name" value="TPR"/>
    <property type="match status" value="7"/>
</dbReference>
<feature type="repeat" description="TPR" evidence="3">
    <location>
        <begin position="276"/>
        <end position="309"/>
    </location>
</feature>
<dbReference type="PANTHER" id="PTHR44858:SF1">
    <property type="entry name" value="UDP-N-ACETYLGLUCOSAMINE--PEPTIDE N-ACETYLGLUCOSAMINYLTRANSFERASE SPINDLY-RELATED"/>
    <property type="match status" value="1"/>
</dbReference>
<dbReference type="PANTHER" id="PTHR44858">
    <property type="entry name" value="TETRATRICOPEPTIDE REPEAT PROTEIN 6"/>
    <property type="match status" value="1"/>
</dbReference>
<dbReference type="RefSeq" id="WP_111197679.1">
    <property type="nucleotide sequence ID" value="NZ_QKVK01000003.1"/>
</dbReference>
<feature type="repeat" description="TPR" evidence="3">
    <location>
        <begin position="412"/>
        <end position="445"/>
    </location>
</feature>
<protein>
    <submittedName>
        <fullName evidence="4">Uncharacterized protein</fullName>
    </submittedName>
</protein>
<feature type="repeat" description="TPR" evidence="3">
    <location>
        <begin position="344"/>
        <end position="377"/>
    </location>
</feature>
<evidence type="ECO:0000256" key="3">
    <source>
        <dbReference type="PROSITE-ProRule" id="PRU00339"/>
    </source>
</evidence>
<comment type="caution">
    <text evidence="4">The sequence shown here is derived from an EMBL/GenBank/DDBJ whole genome shotgun (WGS) entry which is preliminary data.</text>
</comment>
<organism evidence="4 5">
    <name type="scientific">Aestuariivirga litoralis</name>
    <dbReference type="NCBI Taxonomy" id="2650924"/>
    <lineage>
        <taxon>Bacteria</taxon>
        <taxon>Pseudomonadati</taxon>
        <taxon>Pseudomonadota</taxon>
        <taxon>Alphaproteobacteria</taxon>
        <taxon>Hyphomicrobiales</taxon>
        <taxon>Aestuariivirgaceae</taxon>
        <taxon>Aestuariivirga</taxon>
    </lineage>
</organism>
<dbReference type="InterPro" id="IPR050498">
    <property type="entry name" value="Ycf3"/>
</dbReference>
<dbReference type="PROSITE" id="PS50293">
    <property type="entry name" value="TPR_REGION"/>
    <property type="match status" value="3"/>
</dbReference>
<feature type="repeat" description="TPR" evidence="3">
    <location>
        <begin position="208"/>
        <end position="241"/>
    </location>
</feature>
<dbReference type="Gene3D" id="1.25.40.10">
    <property type="entry name" value="Tetratricopeptide repeat domain"/>
    <property type="match status" value="7"/>
</dbReference>
<evidence type="ECO:0000256" key="1">
    <source>
        <dbReference type="ARBA" id="ARBA00022737"/>
    </source>
</evidence>
<feature type="repeat" description="TPR" evidence="3">
    <location>
        <begin position="310"/>
        <end position="343"/>
    </location>
</feature>
<keyword evidence="1" id="KW-0677">Repeat</keyword>
<dbReference type="Proteomes" id="UP000248795">
    <property type="component" value="Unassembled WGS sequence"/>
</dbReference>
<dbReference type="Pfam" id="PF13432">
    <property type="entry name" value="TPR_16"/>
    <property type="match status" value="4"/>
</dbReference>
<dbReference type="Gene3D" id="3.40.50.2000">
    <property type="entry name" value="Glycogen Phosphorylase B"/>
    <property type="match status" value="1"/>
</dbReference>
<dbReference type="InterPro" id="IPR011990">
    <property type="entry name" value="TPR-like_helical_dom_sf"/>
</dbReference>
<accession>A0A2W2BV12</accession>
<dbReference type="Pfam" id="PF13414">
    <property type="entry name" value="TPR_11"/>
    <property type="match status" value="2"/>
</dbReference>
<reference evidence="5" key="1">
    <citation type="submission" date="2018-06" db="EMBL/GenBank/DDBJ databases">
        <title>Aestuariibacter litoralis strain KCTC 52945T.</title>
        <authorList>
            <person name="Li X."/>
            <person name="Salam N."/>
            <person name="Li J.-L."/>
            <person name="Chen Y.-M."/>
            <person name="Yang Z.-W."/>
            <person name="Zhang L.-Y."/>
            <person name="Han M.-X."/>
            <person name="Xiao M."/>
            <person name="Li W.-J."/>
        </authorList>
    </citation>
    <scope>NUCLEOTIDE SEQUENCE [LARGE SCALE GENOMIC DNA]</scope>
    <source>
        <strain evidence="5">KCTC 52945</strain>
    </source>
</reference>
<dbReference type="SUPFAM" id="SSF53756">
    <property type="entry name" value="UDP-Glycosyltransferase/glycogen phosphorylase"/>
    <property type="match status" value="1"/>
</dbReference>
<dbReference type="InterPro" id="IPR019734">
    <property type="entry name" value="TPR_rpt"/>
</dbReference>
<evidence type="ECO:0000313" key="5">
    <source>
        <dbReference type="Proteomes" id="UP000248795"/>
    </source>
</evidence>
<dbReference type="SUPFAM" id="SSF48452">
    <property type="entry name" value="TPR-like"/>
    <property type="match status" value="3"/>
</dbReference>
<evidence type="ECO:0000256" key="2">
    <source>
        <dbReference type="ARBA" id="ARBA00022803"/>
    </source>
</evidence>
<proteinExistence type="predicted"/>
<gene>
    <name evidence="4" type="ORF">DK847_08320</name>
</gene>
<sequence length="768" mass="82075">MSGTLTQLRQALAALQGGDLAGAIRQAQAILRAEPRNFDALHILALANYHARDLQAALRSIEQALALRRDMPEAFNTHGLILRGLGRAPAAAGEFARAAQLNPRSREAHYNLGNCLHDMGRLADALAHYDTALKIDPAMLMAWNNRGLVLRRMGRLPDAVASFGEALRRNAGFVPGLCNRGDVLAMLGRPQEALADHDRAIALNPDFAAAHAGRATALMALGRPAEALESSDRALRLEPRAPQVQMNRAIALASLGRLDAAEAALRAALALQPDSAEVHYNLGKVLKQQQRAEEAVASYDRAIALNPGHAEALANRGTALKELGRGEAALASLEAAIALRPELAEAHSNRGNVLADMLRLEEALAAHDRAIALRPGSAEAHSNRGNTLREMNRLEEALASLDRAIALRPDYAEAYSNRGNVLRDLGRLAAAAASFDAALALSPEEPGMRYNKAMVALQAQDFRQGFALYRERWKTAEFDGKALATNAPAWDGSPPGGPLLLWGEQGIGDEVFYASLLSLLDLPALQVTVAADRRLHPLFHRSFPGIALCDRAGAATGEGFAAQAAMGDLGHLLKVDAARIAARRYPYLVAGEARRQRLGAANPALARRPVCGLSWRSGNVRLGAARSLGLGDFAAILQGSAFTCVNLQYGAVDDDIAGARVQHGLAVEVLRDLDVFNDLDGLAAAIDLCDVVLTIDNVTAHLAGALGKPAIVLVPSGKGRYWYWGGERQSLWYPSLNLVYQPDLGTWAPALEEAARLIRNLDAPPAGR</sequence>
<dbReference type="EMBL" id="QKVK01000003">
    <property type="protein sequence ID" value="PZF77316.1"/>
    <property type="molecule type" value="Genomic_DNA"/>
</dbReference>
<feature type="repeat" description="TPR" evidence="3">
    <location>
        <begin position="106"/>
        <end position="139"/>
    </location>
</feature>